<dbReference type="RefSeq" id="WP_091948762.1">
    <property type="nucleotide sequence ID" value="NZ_FOEE01000019.1"/>
</dbReference>
<dbReference type="GO" id="GO:0030639">
    <property type="term" value="P:polyketide biosynthetic process"/>
    <property type="evidence" value="ECO:0007669"/>
    <property type="project" value="InterPro"/>
</dbReference>
<keyword evidence="2" id="KW-1185">Reference proteome</keyword>
<dbReference type="InterPro" id="IPR006765">
    <property type="entry name" value="Polyketide_synth_cyclase"/>
</dbReference>
<proteinExistence type="predicted"/>
<protein>
    <submittedName>
        <fullName evidence="1">Cyclase</fullName>
    </submittedName>
</protein>
<dbReference type="SUPFAM" id="SSF54909">
    <property type="entry name" value="Dimeric alpha+beta barrel"/>
    <property type="match status" value="1"/>
</dbReference>
<sequence>MDQTMIIARMAPEDADDVAAVFGRYDETSMPHEIGVQARSLFRFRGLYVHLIDFDRPAPHAMRIAQSLPAFRAVSEDLRPYIQAYASDWRSPQDAMAERFYHWTAAAGSAPRPAR</sequence>
<dbReference type="Gene3D" id="3.30.70.1090">
    <property type="entry name" value="Dimeric alpha+beta barrel"/>
    <property type="match status" value="1"/>
</dbReference>
<evidence type="ECO:0000313" key="1">
    <source>
        <dbReference type="EMBL" id="SEP25889.1"/>
    </source>
</evidence>
<dbReference type="Pfam" id="PF04673">
    <property type="entry name" value="Cyclase_polyket"/>
    <property type="match status" value="1"/>
</dbReference>
<dbReference type="Proteomes" id="UP000198960">
    <property type="component" value="Unassembled WGS sequence"/>
</dbReference>
<accession>A0A1H8WE95</accession>
<dbReference type="STRING" id="673521.SAMN05660991_04334"/>
<reference evidence="2" key="1">
    <citation type="submission" date="2016-10" db="EMBL/GenBank/DDBJ databases">
        <authorList>
            <person name="Varghese N."/>
            <person name="Submissions S."/>
        </authorList>
    </citation>
    <scope>NUCLEOTIDE SEQUENCE [LARGE SCALE GENOMIC DNA]</scope>
    <source>
        <strain evidence="2">DSM 45413</strain>
    </source>
</reference>
<gene>
    <name evidence="1" type="ORF">SAMN05660991_04334</name>
</gene>
<dbReference type="EMBL" id="FOEE01000019">
    <property type="protein sequence ID" value="SEP25889.1"/>
    <property type="molecule type" value="Genomic_DNA"/>
</dbReference>
<dbReference type="InterPro" id="IPR038474">
    <property type="entry name" value="Polyketide_synth_cyclase_sf"/>
</dbReference>
<dbReference type="OrthoDB" id="4147507at2"/>
<organism evidence="1 2">
    <name type="scientific">Trujillonella endophytica</name>
    <dbReference type="NCBI Taxonomy" id="673521"/>
    <lineage>
        <taxon>Bacteria</taxon>
        <taxon>Bacillati</taxon>
        <taxon>Actinomycetota</taxon>
        <taxon>Actinomycetes</taxon>
        <taxon>Geodermatophilales</taxon>
        <taxon>Geodermatophilaceae</taxon>
        <taxon>Trujillonella</taxon>
    </lineage>
</organism>
<dbReference type="AlphaFoldDB" id="A0A1H8WE95"/>
<dbReference type="InterPro" id="IPR011008">
    <property type="entry name" value="Dimeric_a/b-barrel"/>
</dbReference>
<name>A0A1H8WE95_9ACTN</name>
<evidence type="ECO:0000313" key="2">
    <source>
        <dbReference type="Proteomes" id="UP000198960"/>
    </source>
</evidence>